<dbReference type="AlphaFoldDB" id="K9DXP3"/>
<organism evidence="2 3">
    <name type="scientific">Bacteroides oleiciplenus YIT 12058</name>
    <dbReference type="NCBI Taxonomy" id="742727"/>
    <lineage>
        <taxon>Bacteria</taxon>
        <taxon>Pseudomonadati</taxon>
        <taxon>Bacteroidota</taxon>
        <taxon>Bacteroidia</taxon>
        <taxon>Bacteroidales</taxon>
        <taxon>Bacteroidaceae</taxon>
        <taxon>Bacteroides</taxon>
    </lineage>
</organism>
<feature type="transmembrane region" description="Helical" evidence="1">
    <location>
        <begin position="12"/>
        <end position="39"/>
    </location>
</feature>
<reference evidence="2 3" key="1">
    <citation type="submission" date="2012-09" db="EMBL/GenBank/DDBJ databases">
        <title>The Genome Sequence of Bacteroides oleiciplenus YIT 12058.</title>
        <authorList>
            <consortium name="The Broad Institute Genome Sequencing Platform"/>
            <person name="Earl A."/>
            <person name="Ward D."/>
            <person name="Feldgarden M."/>
            <person name="Gevers D."/>
            <person name="Morotomi M."/>
            <person name="Walker B."/>
            <person name="Young S.K."/>
            <person name="Zeng Q."/>
            <person name="Gargeya S."/>
            <person name="Fitzgerald M."/>
            <person name="Haas B."/>
            <person name="Abouelleil A."/>
            <person name="Alvarado L."/>
            <person name="Arachchi H.M."/>
            <person name="Berlin A.M."/>
            <person name="Chapman S.B."/>
            <person name="Goldberg J."/>
            <person name="Griggs A."/>
            <person name="Gujja S."/>
            <person name="Hansen M."/>
            <person name="Howarth C."/>
            <person name="Imamovic A."/>
            <person name="Larimer J."/>
            <person name="McCowen C."/>
            <person name="Montmayeur A."/>
            <person name="Murphy C."/>
            <person name="Neiman D."/>
            <person name="Pearson M."/>
            <person name="Priest M."/>
            <person name="Roberts A."/>
            <person name="Saif S."/>
            <person name="Shea T."/>
            <person name="Sisk P."/>
            <person name="Sykes S."/>
            <person name="Wortman J."/>
            <person name="Nusbaum C."/>
            <person name="Birren B."/>
        </authorList>
    </citation>
    <scope>NUCLEOTIDE SEQUENCE [LARGE SCALE GENOMIC DNA]</scope>
    <source>
        <strain evidence="2 3">YIT 12058</strain>
    </source>
</reference>
<sequence length="40" mass="4752">MKKNIISSFILAYNHYIILFFFLLLLYLVHVSSVFIFIIG</sequence>
<keyword evidence="1" id="KW-1133">Transmembrane helix</keyword>
<keyword evidence="1" id="KW-0812">Transmembrane</keyword>
<comment type="caution">
    <text evidence="2">The sequence shown here is derived from an EMBL/GenBank/DDBJ whole genome shotgun (WGS) entry which is preliminary data.</text>
</comment>
<dbReference type="Proteomes" id="UP000009872">
    <property type="component" value="Unassembled WGS sequence"/>
</dbReference>
<dbReference type="HOGENOM" id="CLU_3285114_0_0_10"/>
<accession>K9DXP3</accession>
<evidence type="ECO:0000313" key="2">
    <source>
        <dbReference type="EMBL" id="EKU89223.1"/>
    </source>
</evidence>
<evidence type="ECO:0000256" key="1">
    <source>
        <dbReference type="SAM" id="Phobius"/>
    </source>
</evidence>
<proteinExistence type="predicted"/>
<name>K9DXP3_9BACE</name>
<protein>
    <submittedName>
        <fullName evidence="2">Uncharacterized protein</fullName>
    </submittedName>
</protein>
<dbReference type="STRING" id="742727.HMPREF9447_03548"/>
<gene>
    <name evidence="2" type="ORF">HMPREF9447_03548</name>
</gene>
<keyword evidence="1" id="KW-0472">Membrane</keyword>
<dbReference type="PATRIC" id="fig|742727.4.peg.3619"/>
<dbReference type="EMBL" id="ADLF01000015">
    <property type="protein sequence ID" value="EKU89223.1"/>
    <property type="molecule type" value="Genomic_DNA"/>
</dbReference>
<evidence type="ECO:0000313" key="3">
    <source>
        <dbReference type="Proteomes" id="UP000009872"/>
    </source>
</evidence>
<keyword evidence="3" id="KW-1185">Reference proteome</keyword>